<accession>A0A543KCU5</accession>
<evidence type="ECO:0000313" key="1">
    <source>
        <dbReference type="EMBL" id="TQM92905.1"/>
    </source>
</evidence>
<reference evidence="1 2" key="1">
    <citation type="submission" date="2019-06" db="EMBL/GenBank/DDBJ databases">
        <title>Genomic Encyclopedia of Archaeal and Bacterial Type Strains, Phase II (KMG-II): from individual species to whole genera.</title>
        <authorList>
            <person name="Goeker M."/>
        </authorList>
    </citation>
    <scope>NUCLEOTIDE SEQUENCE [LARGE SCALE GENOMIC DNA]</scope>
    <source>
        <strain evidence="1 2">DSM 18423</strain>
    </source>
</reference>
<evidence type="ECO:0000313" key="2">
    <source>
        <dbReference type="Proteomes" id="UP000320582"/>
    </source>
</evidence>
<organism evidence="1 2">
    <name type="scientific">Roseinatronobacter monicus</name>
    <dbReference type="NCBI Taxonomy" id="393481"/>
    <lineage>
        <taxon>Bacteria</taxon>
        <taxon>Pseudomonadati</taxon>
        <taxon>Pseudomonadota</taxon>
        <taxon>Alphaproteobacteria</taxon>
        <taxon>Rhodobacterales</taxon>
        <taxon>Paracoccaceae</taxon>
        <taxon>Roseinatronobacter</taxon>
    </lineage>
</organism>
<gene>
    <name evidence="1" type="ORF">BD293_1527</name>
</gene>
<sequence>MRRLNPLCMQGAVGIETATTRHNPLGGQRACQLGTGARMNQRNRRRAPFGPVRTEQADIIAPCKVVEQRLQQCSFMPAHQIMNRRIALRRRCCLLASLIAKMMAMQGVNIIGHPRTGRNLRMVRPGRGEAFVKRVSIKIGSIGVNYACLEIGRIPAAAASIARGVWCFGMTAS</sequence>
<dbReference type="Proteomes" id="UP000320582">
    <property type="component" value="Unassembled WGS sequence"/>
</dbReference>
<name>A0A543KCU5_9RHOB</name>
<comment type="caution">
    <text evidence="1">The sequence shown here is derived from an EMBL/GenBank/DDBJ whole genome shotgun (WGS) entry which is preliminary data.</text>
</comment>
<proteinExistence type="predicted"/>
<dbReference type="AlphaFoldDB" id="A0A543KCU5"/>
<protein>
    <submittedName>
        <fullName evidence="1">Uncharacterized protein</fullName>
    </submittedName>
</protein>
<dbReference type="EMBL" id="VFPT01000001">
    <property type="protein sequence ID" value="TQM92905.1"/>
    <property type="molecule type" value="Genomic_DNA"/>
</dbReference>
<keyword evidence="2" id="KW-1185">Reference proteome</keyword>